<dbReference type="InterPro" id="IPR036291">
    <property type="entry name" value="NAD(P)-bd_dom_sf"/>
</dbReference>
<comment type="similarity">
    <text evidence="1">Belongs to the short-chain dehydrogenases/reductases (SDR) family.</text>
</comment>
<evidence type="ECO:0000259" key="3">
    <source>
        <dbReference type="SMART" id="SM00822"/>
    </source>
</evidence>
<dbReference type="HOGENOM" id="CLU_010194_1_1_9"/>
<gene>
    <name evidence="4" type="ordered locus">Desdi_1511</name>
</gene>
<dbReference type="OrthoDB" id="9803333at2"/>
<dbReference type="PANTHER" id="PTHR42760:SF133">
    <property type="entry name" value="3-OXOACYL-[ACYL-CARRIER-PROTEIN] REDUCTASE"/>
    <property type="match status" value="1"/>
</dbReference>
<dbReference type="PRINTS" id="PR00080">
    <property type="entry name" value="SDRFAMILY"/>
</dbReference>
<dbReference type="GO" id="GO:0016616">
    <property type="term" value="F:oxidoreductase activity, acting on the CH-OH group of donors, NAD or NADP as acceptor"/>
    <property type="evidence" value="ECO:0007669"/>
    <property type="project" value="TreeGrafter"/>
</dbReference>
<sequence>MFNLKGRVAVITGASSGLGTQMAHGLAEQGANLVLLARREDKLLKVATEIESKYGVTVHPVVCDVTQLDSVKGAVQATLDKFGKVDILVNNAGVGTMVPAEKMEDEEWEYNLSIDLTGVFRTAREFGKVMLEAGYGRIINISSMYGMVGNSAAPASAYHAAKGGVVNLTRALAAEWATRGVTVNCICPGYFATELTTDTLKTAEFTTYMERTVPLQRYGNVGELNSAACFLAADESSYVTGVILPIDGGYTCV</sequence>
<evidence type="ECO:0000313" key="4">
    <source>
        <dbReference type="EMBL" id="AGA69004.1"/>
    </source>
</evidence>
<dbReference type="GO" id="GO:0048038">
    <property type="term" value="F:quinone binding"/>
    <property type="evidence" value="ECO:0007669"/>
    <property type="project" value="TreeGrafter"/>
</dbReference>
<dbReference type="PRINTS" id="PR00081">
    <property type="entry name" value="GDHRDH"/>
</dbReference>
<dbReference type="Gene3D" id="3.40.50.720">
    <property type="entry name" value="NAD(P)-binding Rossmann-like Domain"/>
    <property type="match status" value="1"/>
</dbReference>
<dbReference type="Pfam" id="PF13561">
    <property type="entry name" value="adh_short_C2"/>
    <property type="match status" value="1"/>
</dbReference>
<dbReference type="GO" id="GO:0006633">
    <property type="term" value="P:fatty acid biosynthetic process"/>
    <property type="evidence" value="ECO:0007669"/>
    <property type="project" value="TreeGrafter"/>
</dbReference>
<dbReference type="InterPro" id="IPR002347">
    <property type="entry name" value="SDR_fam"/>
</dbReference>
<dbReference type="PANTHER" id="PTHR42760">
    <property type="entry name" value="SHORT-CHAIN DEHYDROGENASES/REDUCTASES FAMILY MEMBER"/>
    <property type="match status" value="1"/>
</dbReference>
<name>L0F5C3_DESDL</name>
<dbReference type="STRING" id="871963.Desdi_1511"/>
<dbReference type="GO" id="GO:0008206">
    <property type="term" value="P:bile acid metabolic process"/>
    <property type="evidence" value="ECO:0007669"/>
    <property type="project" value="UniProtKB-ARBA"/>
</dbReference>
<evidence type="ECO:0000313" key="5">
    <source>
        <dbReference type="Proteomes" id="UP000010797"/>
    </source>
</evidence>
<dbReference type="AlphaFoldDB" id="L0F5C3"/>
<organism evidence="4 5">
    <name type="scientific">Desulfitobacterium dichloroeliminans (strain LMG P-21439 / DCA1)</name>
    <dbReference type="NCBI Taxonomy" id="871963"/>
    <lineage>
        <taxon>Bacteria</taxon>
        <taxon>Bacillati</taxon>
        <taxon>Bacillota</taxon>
        <taxon>Clostridia</taxon>
        <taxon>Eubacteriales</taxon>
        <taxon>Desulfitobacteriaceae</taxon>
        <taxon>Desulfitobacterium</taxon>
    </lineage>
</organism>
<dbReference type="FunFam" id="3.40.50.720:FF:000084">
    <property type="entry name" value="Short-chain dehydrogenase reductase"/>
    <property type="match status" value="1"/>
</dbReference>
<evidence type="ECO:0000256" key="1">
    <source>
        <dbReference type="ARBA" id="ARBA00006484"/>
    </source>
</evidence>
<dbReference type="EMBL" id="CP003344">
    <property type="protein sequence ID" value="AGA69004.1"/>
    <property type="molecule type" value="Genomic_DNA"/>
</dbReference>
<proteinExistence type="inferred from homology"/>
<dbReference type="eggNOG" id="COG1028">
    <property type="taxonomic scope" value="Bacteria"/>
</dbReference>
<reference evidence="5" key="1">
    <citation type="submission" date="2012-02" db="EMBL/GenBank/DDBJ databases">
        <title>Complete sequence of Desulfitobacterium dichloroeliminans LMG P-21439.</title>
        <authorList>
            <person name="Lucas S."/>
            <person name="Han J."/>
            <person name="Lapidus A."/>
            <person name="Cheng J.-F."/>
            <person name="Goodwin L."/>
            <person name="Pitluck S."/>
            <person name="Peters L."/>
            <person name="Ovchinnikova G."/>
            <person name="Teshima H."/>
            <person name="Detter J.C."/>
            <person name="Han C."/>
            <person name="Tapia R."/>
            <person name="Land M."/>
            <person name="Hauser L."/>
            <person name="Kyrpides N."/>
            <person name="Ivanova N."/>
            <person name="Pagani I."/>
            <person name="Kruse T."/>
            <person name="de Vos W.M."/>
            <person name="Boon N."/>
            <person name="Smidt H."/>
            <person name="Woyke T."/>
        </authorList>
    </citation>
    <scope>NUCLEOTIDE SEQUENCE [LARGE SCALE GENOMIC DNA]</scope>
    <source>
        <strain evidence="5">LMG P-21439 / DCA1</strain>
    </source>
</reference>
<keyword evidence="2" id="KW-0560">Oxidoreductase</keyword>
<evidence type="ECO:0000256" key="2">
    <source>
        <dbReference type="ARBA" id="ARBA00023002"/>
    </source>
</evidence>
<accession>L0F5C3</accession>
<dbReference type="InterPro" id="IPR057326">
    <property type="entry name" value="KR_dom"/>
</dbReference>
<feature type="domain" description="Ketoreductase" evidence="3">
    <location>
        <begin position="7"/>
        <end position="180"/>
    </location>
</feature>
<dbReference type="Proteomes" id="UP000010797">
    <property type="component" value="Chromosome"/>
</dbReference>
<dbReference type="RefSeq" id="WP_015261997.1">
    <property type="nucleotide sequence ID" value="NC_019903.1"/>
</dbReference>
<dbReference type="KEGG" id="ddl:Desdi_1511"/>
<dbReference type="SUPFAM" id="SSF51735">
    <property type="entry name" value="NAD(P)-binding Rossmann-fold domains"/>
    <property type="match status" value="1"/>
</dbReference>
<keyword evidence="5" id="KW-1185">Reference proteome</keyword>
<dbReference type="SMART" id="SM00822">
    <property type="entry name" value="PKS_KR"/>
    <property type="match status" value="1"/>
</dbReference>
<protein>
    <recommendedName>
        <fullName evidence="3">Ketoreductase domain-containing protein</fullName>
    </recommendedName>
</protein>